<keyword evidence="2" id="KW-1185">Reference proteome</keyword>
<reference evidence="1 2" key="1">
    <citation type="submission" date="2016-11" db="EMBL/GenBank/DDBJ databases">
        <authorList>
            <person name="Jaros S."/>
            <person name="Januszkiewicz K."/>
            <person name="Wedrychowicz H."/>
        </authorList>
    </citation>
    <scope>NUCLEOTIDE SEQUENCE [LARGE SCALE GENOMIC DNA]</scope>
    <source>
        <strain evidence="1 2">DSM 46144</strain>
    </source>
</reference>
<sequence>MFPANDHPLLPGDHNLWARHPGEQVWRVQINLEPITAGTWAYRRDPRVTRPVAEASWRSGRVTCINPAVQLPWKARSPRDRDEQDYRLVHPRLPAAERRWLRDAVRLAHPESPWAAGD</sequence>
<dbReference type="RefSeq" id="WP_073261262.1">
    <property type="nucleotide sequence ID" value="NZ_FRCS01000010.1"/>
</dbReference>
<dbReference type="OrthoDB" id="4539099at2"/>
<dbReference type="AlphaFoldDB" id="A0A1M7RDS5"/>
<name>A0A1M7RDS5_9ACTN</name>
<organism evidence="1 2">
    <name type="scientific">Cryptosporangium aurantiacum</name>
    <dbReference type="NCBI Taxonomy" id="134849"/>
    <lineage>
        <taxon>Bacteria</taxon>
        <taxon>Bacillati</taxon>
        <taxon>Actinomycetota</taxon>
        <taxon>Actinomycetes</taxon>
        <taxon>Cryptosporangiales</taxon>
        <taxon>Cryptosporangiaceae</taxon>
        <taxon>Cryptosporangium</taxon>
    </lineage>
</organism>
<evidence type="ECO:0000313" key="2">
    <source>
        <dbReference type="Proteomes" id="UP000184440"/>
    </source>
</evidence>
<dbReference type="Proteomes" id="UP000184440">
    <property type="component" value="Unassembled WGS sequence"/>
</dbReference>
<dbReference type="EMBL" id="FRCS01000010">
    <property type="protein sequence ID" value="SHN44331.1"/>
    <property type="molecule type" value="Genomic_DNA"/>
</dbReference>
<dbReference type="STRING" id="134849.SAMN05443668_110165"/>
<accession>A0A1M7RDS5</accession>
<evidence type="ECO:0000313" key="1">
    <source>
        <dbReference type="EMBL" id="SHN44331.1"/>
    </source>
</evidence>
<proteinExistence type="predicted"/>
<gene>
    <name evidence="1" type="ORF">SAMN05443668_110165</name>
</gene>
<protein>
    <submittedName>
        <fullName evidence="1">Uncharacterized protein</fullName>
    </submittedName>
</protein>